<reference evidence="3 4" key="1">
    <citation type="journal article" date="2021" name="bioRxiv">
        <title>Chromosome-scale and haplotype-resolved genome assembly of a tetraploid potato cultivar.</title>
        <authorList>
            <person name="Sun H."/>
            <person name="Jiao W.-B."/>
            <person name="Krause K."/>
            <person name="Campoy J.A."/>
            <person name="Goel M."/>
            <person name="Folz-Donahue K."/>
            <person name="Kukat C."/>
            <person name="Huettel B."/>
            <person name="Schneeberger K."/>
        </authorList>
    </citation>
    <scope>NUCLEOTIDE SEQUENCE [LARGE SCALE GENOMIC DNA]</scope>
    <source>
        <strain evidence="3">SolTubOtavaFocal</strain>
        <tissue evidence="3">Leaves</tissue>
    </source>
</reference>
<evidence type="ECO:0000256" key="2">
    <source>
        <dbReference type="ARBA" id="ARBA00022801"/>
    </source>
</evidence>
<dbReference type="PANTHER" id="PTHR12629:SF48">
    <property type="entry name" value="NUDIX HYDROLASE 18, MITOCHONDRIAL-LIKE"/>
    <property type="match status" value="1"/>
</dbReference>
<keyword evidence="1" id="KW-0479">Metal-binding</keyword>
<dbReference type="EMBL" id="JAIVGD010000019">
    <property type="protein sequence ID" value="KAH0748317.1"/>
    <property type="molecule type" value="Genomic_DNA"/>
</dbReference>
<keyword evidence="4" id="KW-1185">Reference proteome</keyword>
<proteinExistence type="predicted"/>
<evidence type="ECO:0000313" key="3">
    <source>
        <dbReference type="EMBL" id="KAH0748317.1"/>
    </source>
</evidence>
<organism evidence="3 4">
    <name type="scientific">Solanum tuberosum</name>
    <name type="common">Potato</name>
    <dbReference type="NCBI Taxonomy" id="4113"/>
    <lineage>
        <taxon>Eukaryota</taxon>
        <taxon>Viridiplantae</taxon>
        <taxon>Streptophyta</taxon>
        <taxon>Embryophyta</taxon>
        <taxon>Tracheophyta</taxon>
        <taxon>Spermatophyta</taxon>
        <taxon>Magnoliopsida</taxon>
        <taxon>eudicotyledons</taxon>
        <taxon>Gunneridae</taxon>
        <taxon>Pentapetalae</taxon>
        <taxon>asterids</taxon>
        <taxon>lamiids</taxon>
        <taxon>Solanales</taxon>
        <taxon>Solanaceae</taxon>
        <taxon>Solanoideae</taxon>
        <taxon>Solaneae</taxon>
        <taxon>Solanum</taxon>
    </lineage>
</organism>
<dbReference type="Gene3D" id="3.90.79.10">
    <property type="entry name" value="Nucleoside Triphosphate Pyrophosphohydrolase"/>
    <property type="match status" value="1"/>
</dbReference>
<evidence type="ECO:0000313" key="4">
    <source>
        <dbReference type="Proteomes" id="UP000826656"/>
    </source>
</evidence>
<evidence type="ECO:0000256" key="1">
    <source>
        <dbReference type="ARBA" id="ARBA00022723"/>
    </source>
</evidence>
<dbReference type="InterPro" id="IPR015797">
    <property type="entry name" value="NUDIX_hydrolase-like_dom_sf"/>
</dbReference>
<evidence type="ECO:0008006" key="5">
    <source>
        <dbReference type="Google" id="ProtNLM"/>
    </source>
</evidence>
<dbReference type="Proteomes" id="UP000826656">
    <property type="component" value="Unassembled WGS sequence"/>
</dbReference>
<name>A0ABQ7UFG6_SOLTU</name>
<accession>A0ABQ7UFG6</accession>
<keyword evidence="2" id="KW-0378">Hydrolase</keyword>
<protein>
    <recommendedName>
        <fullName evidence="5">Nudix hydrolase domain-containing protein</fullName>
    </recommendedName>
</protein>
<sequence>MQPTVQGTQIDDLEFLLISSQKSPKWIFPKGGWETDETLEDAALRAFDVKVTREARELSDELGVKFKAYIDTIKEEKRSCSRSSLHVLKIVLNCVFNKKENI</sequence>
<dbReference type="SUPFAM" id="SSF55811">
    <property type="entry name" value="Nudix"/>
    <property type="match status" value="1"/>
</dbReference>
<comment type="caution">
    <text evidence="3">The sequence shown here is derived from an EMBL/GenBank/DDBJ whole genome shotgun (WGS) entry which is preliminary data.</text>
</comment>
<dbReference type="PANTHER" id="PTHR12629">
    <property type="entry name" value="DIPHOSPHOINOSITOL POLYPHOSPHATE PHOSPHOHYDROLASE"/>
    <property type="match status" value="1"/>
</dbReference>
<gene>
    <name evidence="3" type="ORF">KY290_027549</name>
</gene>